<dbReference type="EMBL" id="JAKKPZ010000003">
    <property type="protein sequence ID" value="KAI1723848.1"/>
    <property type="molecule type" value="Genomic_DNA"/>
</dbReference>
<evidence type="ECO:0000256" key="2">
    <source>
        <dbReference type="SAM" id="MobiDB-lite"/>
    </source>
</evidence>
<dbReference type="Proteomes" id="UP001201812">
    <property type="component" value="Unassembled WGS sequence"/>
</dbReference>
<feature type="compositionally biased region" description="Basic residues" evidence="2">
    <location>
        <begin position="567"/>
        <end position="588"/>
    </location>
</feature>
<evidence type="ECO:0000313" key="5">
    <source>
        <dbReference type="EMBL" id="KAI1723848.1"/>
    </source>
</evidence>
<dbReference type="PANTHER" id="PTHR46219">
    <property type="entry name" value="PROTEIN CBG11138"/>
    <property type="match status" value="1"/>
</dbReference>
<comment type="caution">
    <text evidence="1">Lacks conserved residue(s) required for the propagation of feature annotation.</text>
</comment>
<feature type="region of interest" description="Disordered" evidence="2">
    <location>
        <begin position="196"/>
        <end position="223"/>
    </location>
</feature>
<protein>
    <submittedName>
        <fullName evidence="5">ShK domain-like domain-containing protein</fullName>
    </submittedName>
</protein>
<organism evidence="5 6">
    <name type="scientific">Ditylenchus destructor</name>
    <dbReference type="NCBI Taxonomy" id="166010"/>
    <lineage>
        <taxon>Eukaryota</taxon>
        <taxon>Metazoa</taxon>
        <taxon>Ecdysozoa</taxon>
        <taxon>Nematoda</taxon>
        <taxon>Chromadorea</taxon>
        <taxon>Rhabditida</taxon>
        <taxon>Tylenchina</taxon>
        <taxon>Tylenchomorpha</taxon>
        <taxon>Sphaerularioidea</taxon>
        <taxon>Anguinidae</taxon>
        <taxon>Anguininae</taxon>
        <taxon>Ditylenchus</taxon>
    </lineage>
</organism>
<comment type="caution">
    <text evidence="5">The sequence shown here is derived from an EMBL/GenBank/DDBJ whole genome shotgun (WGS) entry which is preliminary data.</text>
</comment>
<feature type="region of interest" description="Disordered" evidence="2">
    <location>
        <begin position="326"/>
        <end position="386"/>
    </location>
</feature>
<dbReference type="SMART" id="SM00254">
    <property type="entry name" value="ShKT"/>
    <property type="match status" value="3"/>
</dbReference>
<dbReference type="Gene3D" id="1.10.10.1940">
    <property type="match status" value="1"/>
</dbReference>
<gene>
    <name evidence="5" type="ORF">DdX_04025</name>
</gene>
<feature type="compositionally biased region" description="Polar residues" evidence="2">
    <location>
        <begin position="292"/>
        <end position="301"/>
    </location>
</feature>
<keyword evidence="6" id="KW-1185">Reference proteome</keyword>
<evidence type="ECO:0000256" key="1">
    <source>
        <dbReference type="PROSITE-ProRule" id="PRU01005"/>
    </source>
</evidence>
<feature type="domain" description="ShKT" evidence="4">
    <location>
        <begin position="119"/>
        <end position="153"/>
    </location>
</feature>
<feature type="compositionally biased region" description="Low complexity" evidence="2">
    <location>
        <begin position="205"/>
        <end position="223"/>
    </location>
</feature>
<feature type="compositionally biased region" description="Basic residues" evidence="2">
    <location>
        <begin position="333"/>
        <end position="342"/>
    </location>
</feature>
<keyword evidence="3" id="KW-0732">Signal</keyword>
<evidence type="ECO:0000256" key="3">
    <source>
        <dbReference type="SAM" id="SignalP"/>
    </source>
</evidence>
<dbReference type="Pfam" id="PF01549">
    <property type="entry name" value="ShK"/>
    <property type="match status" value="3"/>
</dbReference>
<feature type="signal peptide" evidence="3">
    <location>
        <begin position="1"/>
        <end position="26"/>
    </location>
</feature>
<feature type="region of interest" description="Disordered" evidence="2">
    <location>
        <begin position="551"/>
        <end position="588"/>
    </location>
</feature>
<sequence>MMCISGKRVTVSTLFVLINLIIPCQQQKQPPLVPPKPVIPTATPPTAVVAPGGINCQGACILGQIMCPSARIQCVVPPHCYRLVSNGKELVWQTATGKSVNTLNTAAGGKPIVQPQLKCEDKTANCHVFKNLCREPLYHVFMASRCSKSCGFCGPSTNGTNPEPSTNNGETAVKPVFNLSSPAPLPIRTLKKVEMRRRPTKNGSTTTKSVQTTTQKTTARATETTLTSTTLTQISVEDLNSENATLETVKTEMTEKYEKTSKMTSTTQQSVTEEEIEMAVASSNEATDDNDQNSSRESQNGVAVAENTEIAEVEDTVDEIALLTTTQITTPPSKRKSKRKSPVMKNGVAQCPDSHRYDSTRNRCCGSRPITPGQQPEPGTGTGDGTGQYCTPYLNVNGRPKCPATHRYDPVRDACCGDTPVTRGTTIAGRTTRSPSRRTTPRTGCVDKNVAGRPSDCPANKDKCNDTLWYDLMTEQCPRTCNRCGQTASTNRTGGTPARTGADCADGTKAGGGSDCAANKNLCTEAVWRDFMRRECPLTCGVCTRTTSTRTRTGRARDDTATTAGRRGTRRGGRRSATRRPRRRGNGR</sequence>
<dbReference type="Gene3D" id="1.10.10.1870">
    <property type="entry name" value="ShTK domain-like"/>
    <property type="match status" value="2"/>
</dbReference>
<feature type="disulfide bond" evidence="1">
    <location>
        <begin position="119"/>
        <end position="153"/>
    </location>
</feature>
<dbReference type="InterPro" id="IPR003582">
    <property type="entry name" value="ShKT_dom"/>
</dbReference>
<feature type="domain" description="ShKT" evidence="4">
    <location>
        <begin position="445"/>
        <end position="484"/>
    </location>
</feature>
<proteinExistence type="predicted"/>
<dbReference type="PROSITE" id="PS51670">
    <property type="entry name" value="SHKT"/>
    <property type="match status" value="2"/>
</dbReference>
<dbReference type="AlphaFoldDB" id="A0AAD4R5D4"/>
<keyword evidence="1" id="KW-1015">Disulfide bond</keyword>
<evidence type="ECO:0000259" key="4">
    <source>
        <dbReference type="PROSITE" id="PS51670"/>
    </source>
</evidence>
<evidence type="ECO:0000313" key="6">
    <source>
        <dbReference type="Proteomes" id="UP001201812"/>
    </source>
</evidence>
<name>A0AAD4R5D4_9BILA</name>
<accession>A0AAD4R5D4</accession>
<dbReference type="PANTHER" id="PTHR46219:SF15">
    <property type="entry name" value="SHKT DOMAIN-CONTAINING PROTEIN"/>
    <property type="match status" value="1"/>
</dbReference>
<reference evidence="5" key="1">
    <citation type="submission" date="2022-01" db="EMBL/GenBank/DDBJ databases">
        <title>Genome Sequence Resource for Two Populations of Ditylenchus destructor, the Migratory Endoparasitic Phytonematode.</title>
        <authorList>
            <person name="Zhang H."/>
            <person name="Lin R."/>
            <person name="Xie B."/>
        </authorList>
    </citation>
    <scope>NUCLEOTIDE SEQUENCE</scope>
    <source>
        <strain evidence="5">BazhouSP</strain>
    </source>
</reference>
<feature type="chain" id="PRO_5042287634" evidence="3">
    <location>
        <begin position="27"/>
        <end position="588"/>
    </location>
</feature>
<feature type="region of interest" description="Disordered" evidence="2">
    <location>
        <begin position="280"/>
        <end position="303"/>
    </location>
</feature>